<sequence>MRRHAVVFLTLAGLLSACVETTSTVRPTPAPVAPASAPVSRASGKHVTVRDFAAVVARVEPVAERTCRQQLPGANCDFKIVVESDPKAPANAWQMIDDTGRPVLTFTVALIADVENVDELAFVMGHEAAHHIAGHLERTQQTALTGALLGGVLVAAMGGDASAVDAAQDFGATVGARTYSKNYELEADQLGTVIAYRAGYNPVRGAAYFTRIADPGDRFLGSHPPNAQRIETVRRTMATL</sequence>
<reference evidence="10" key="1">
    <citation type="submission" date="2016-10" db="EMBL/GenBank/DDBJ databases">
        <authorList>
            <person name="Varghese N."/>
            <person name="Submissions S."/>
        </authorList>
    </citation>
    <scope>NUCLEOTIDE SEQUENCE [LARGE SCALE GENOMIC DNA]</scope>
    <source>
        <strain evidence="10">DSM 26471</strain>
    </source>
</reference>
<keyword evidence="1 6" id="KW-0645">Protease</keyword>
<keyword evidence="7" id="KW-0732">Signal</keyword>
<dbReference type="RefSeq" id="WP_245781143.1">
    <property type="nucleotide sequence ID" value="NZ_FORH01000002.1"/>
</dbReference>
<feature type="domain" description="Peptidase M48" evidence="8">
    <location>
        <begin position="60"/>
        <end position="235"/>
    </location>
</feature>
<gene>
    <name evidence="9" type="ORF">SAMN04487991_1630</name>
</gene>
<dbReference type="GO" id="GO:0046872">
    <property type="term" value="F:metal ion binding"/>
    <property type="evidence" value="ECO:0007669"/>
    <property type="project" value="UniProtKB-KW"/>
</dbReference>
<dbReference type="PANTHER" id="PTHR22726">
    <property type="entry name" value="METALLOENDOPEPTIDASE OMA1"/>
    <property type="match status" value="1"/>
</dbReference>
<proteinExistence type="inferred from homology"/>
<name>A0A1I3PC81_9RHOB</name>
<dbReference type="Pfam" id="PF01435">
    <property type="entry name" value="Peptidase_M48"/>
    <property type="match status" value="1"/>
</dbReference>
<protein>
    <submittedName>
        <fullName evidence="9">Peptidase family M48</fullName>
    </submittedName>
</protein>
<dbReference type="AlphaFoldDB" id="A0A1I3PC81"/>
<dbReference type="GO" id="GO:0051603">
    <property type="term" value="P:proteolysis involved in protein catabolic process"/>
    <property type="evidence" value="ECO:0007669"/>
    <property type="project" value="TreeGrafter"/>
</dbReference>
<dbReference type="InterPro" id="IPR051156">
    <property type="entry name" value="Mito/Outer_Membr_Metalloprot"/>
</dbReference>
<evidence type="ECO:0000313" key="10">
    <source>
        <dbReference type="Proteomes" id="UP000199630"/>
    </source>
</evidence>
<comment type="similarity">
    <text evidence="6">Belongs to the peptidase M48 family.</text>
</comment>
<dbReference type="EMBL" id="FORH01000002">
    <property type="protein sequence ID" value="SFJ19138.1"/>
    <property type="molecule type" value="Genomic_DNA"/>
</dbReference>
<evidence type="ECO:0000256" key="6">
    <source>
        <dbReference type="RuleBase" id="RU003983"/>
    </source>
</evidence>
<keyword evidence="3 6" id="KW-0378">Hydrolase</keyword>
<dbReference type="Gene3D" id="3.30.2010.10">
    <property type="entry name" value="Metalloproteases ('zincins'), catalytic domain"/>
    <property type="match status" value="1"/>
</dbReference>
<dbReference type="STRING" id="588602.SAMN04487991_1630"/>
<evidence type="ECO:0000256" key="5">
    <source>
        <dbReference type="ARBA" id="ARBA00023049"/>
    </source>
</evidence>
<accession>A0A1I3PC81</accession>
<evidence type="ECO:0000259" key="8">
    <source>
        <dbReference type="Pfam" id="PF01435"/>
    </source>
</evidence>
<evidence type="ECO:0000256" key="7">
    <source>
        <dbReference type="SAM" id="SignalP"/>
    </source>
</evidence>
<keyword evidence="5 6" id="KW-0482">Metalloprotease</keyword>
<keyword evidence="10" id="KW-1185">Reference proteome</keyword>
<organism evidence="9 10">
    <name type="scientific">Celeribacter neptunius</name>
    <dbReference type="NCBI Taxonomy" id="588602"/>
    <lineage>
        <taxon>Bacteria</taxon>
        <taxon>Pseudomonadati</taxon>
        <taxon>Pseudomonadota</taxon>
        <taxon>Alphaproteobacteria</taxon>
        <taxon>Rhodobacterales</taxon>
        <taxon>Roseobacteraceae</taxon>
        <taxon>Celeribacter</taxon>
    </lineage>
</organism>
<dbReference type="GO" id="GO:0016020">
    <property type="term" value="C:membrane"/>
    <property type="evidence" value="ECO:0007669"/>
    <property type="project" value="TreeGrafter"/>
</dbReference>
<dbReference type="Proteomes" id="UP000199630">
    <property type="component" value="Unassembled WGS sequence"/>
</dbReference>
<evidence type="ECO:0000256" key="2">
    <source>
        <dbReference type="ARBA" id="ARBA00022723"/>
    </source>
</evidence>
<dbReference type="PANTHER" id="PTHR22726:SF1">
    <property type="entry name" value="METALLOENDOPEPTIDASE OMA1, MITOCHONDRIAL"/>
    <property type="match status" value="1"/>
</dbReference>
<evidence type="ECO:0000256" key="1">
    <source>
        <dbReference type="ARBA" id="ARBA00022670"/>
    </source>
</evidence>
<feature type="chain" id="PRO_5011561020" evidence="7">
    <location>
        <begin position="20"/>
        <end position="240"/>
    </location>
</feature>
<keyword evidence="4 6" id="KW-0862">Zinc</keyword>
<evidence type="ECO:0000256" key="4">
    <source>
        <dbReference type="ARBA" id="ARBA00022833"/>
    </source>
</evidence>
<dbReference type="PROSITE" id="PS51257">
    <property type="entry name" value="PROKAR_LIPOPROTEIN"/>
    <property type="match status" value="1"/>
</dbReference>
<evidence type="ECO:0000256" key="3">
    <source>
        <dbReference type="ARBA" id="ARBA00022801"/>
    </source>
</evidence>
<comment type="cofactor">
    <cofactor evidence="6">
        <name>Zn(2+)</name>
        <dbReference type="ChEBI" id="CHEBI:29105"/>
    </cofactor>
    <text evidence="6">Binds 1 zinc ion per subunit.</text>
</comment>
<evidence type="ECO:0000313" key="9">
    <source>
        <dbReference type="EMBL" id="SFJ19138.1"/>
    </source>
</evidence>
<dbReference type="GO" id="GO:0004222">
    <property type="term" value="F:metalloendopeptidase activity"/>
    <property type="evidence" value="ECO:0007669"/>
    <property type="project" value="InterPro"/>
</dbReference>
<dbReference type="InterPro" id="IPR001915">
    <property type="entry name" value="Peptidase_M48"/>
</dbReference>
<feature type="signal peptide" evidence="7">
    <location>
        <begin position="1"/>
        <end position="19"/>
    </location>
</feature>
<keyword evidence="2" id="KW-0479">Metal-binding</keyword>